<name>A0ABQ6R656_9STAP</name>
<reference evidence="2 3" key="1">
    <citation type="submission" date="2019-09" db="EMBL/GenBank/DDBJ databases">
        <authorList>
            <person name="Mazhar S."/>
            <person name="Altermann E."/>
            <person name="Hill C."/>
            <person name="Mcauliffe O."/>
        </authorList>
    </citation>
    <scope>NUCLEOTIDE SEQUENCE [LARGE SCALE GENOMIC DNA]</scope>
    <source>
        <strain evidence="2 3">ATCC 51831</strain>
    </source>
</reference>
<dbReference type="EMBL" id="SCWC02000013">
    <property type="protein sequence ID" value="KAA1036044.1"/>
    <property type="molecule type" value="Genomic_DNA"/>
</dbReference>
<evidence type="ECO:0000313" key="2">
    <source>
        <dbReference type="EMBL" id="KAA1036044.1"/>
    </source>
</evidence>
<dbReference type="Proteomes" id="UP000295735">
    <property type="component" value="Unassembled WGS sequence"/>
</dbReference>
<comment type="caution">
    <text evidence="2">The sequence shown here is derived from an EMBL/GenBank/DDBJ whole genome shotgun (WGS) entry which is preliminary data.</text>
</comment>
<feature type="transmembrane region" description="Helical" evidence="1">
    <location>
        <begin position="58"/>
        <end position="75"/>
    </location>
</feature>
<protein>
    <submittedName>
        <fullName evidence="2">SdpI family protein</fullName>
    </submittedName>
</protein>
<proteinExistence type="predicted"/>
<dbReference type="RefSeq" id="WP_149459930.1">
    <property type="nucleotide sequence ID" value="NZ_SCWC02000013.1"/>
</dbReference>
<organism evidence="2 3">
    <name type="scientific">Macrococcus equipercicus</name>
    <dbReference type="NCBI Taxonomy" id="69967"/>
    <lineage>
        <taxon>Bacteria</taxon>
        <taxon>Bacillati</taxon>
        <taxon>Bacillota</taxon>
        <taxon>Bacilli</taxon>
        <taxon>Bacillales</taxon>
        <taxon>Staphylococcaceae</taxon>
        <taxon>Macrococcus</taxon>
    </lineage>
</organism>
<dbReference type="Pfam" id="PF13630">
    <property type="entry name" value="SdpI"/>
    <property type="match status" value="1"/>
</dbReference>
<keyword evidence="3" id="KW-1185">Reference proteome</keyword>
<feature type="transmembrane region" description="Helical" evidence="1">
    <location>
        <begin position="80"/>
        <end position="99"/>
    </location>
</feature>
<keyword evidence="1" id="KW-0472">Membrane</keyword>
<evidence type="ECO:0000256" key="1">
    <source>
        <dbReference type="SAM" id="Phobius"/>
    </source>
</evidence>
<accession>A0ABQ6R656</accession>
<dbReference type="InterPro" id="IPR025962">
    <property type="entry name" value="SdpI/YhfL"/>
</dbReference>
<keyword evidence="1" id="KW-0812">Transmembrane</keyword>
<gene>
    <name evidence="2" type="ORF">ERX35_010995</name>
</gene>
<evidence type="ECO:0000313" key="3">
    <source>
        <dbReference type="Proteomes" id="UP000295735"/>
    </source>
</evidence>
<sequence length="109" mass="12527">MILFFTSLLSLLIIILISRSNIVEDRNIMIGYRSRQSLKSPKHWAAAQKYSNNLAKKIFSLLIILGIFFSVYELIKGMNLYSVTVQTILIILGCIWLIISTEKYLKSVK</sequence>
<keyword evidence="1" id="KW-1133">Transmembrane helix</keyword>